<dbReference type="EMBL" id="PIPK01000012">
    <property type="protein sequence ID" value="RUO21074.1"/>
    <property type="molecule type" value="Genomic_DNA"/>
</dbReference>
<dbReference type="AlphaFoldDB" id="A0A327WRJ7"/>
<evidence type="ECO:0000259" key="3">
    <source>
        <dbReference type="PROSITE" id="PS51918"/>
    </source>
</evidence>
<gene>
    <name evidence="4" type="ORF">B0I24_11113</name>
    <name evidence="5" type="ORF">CWE07_11940</name>
</gene>
<keyword evidence="7" id="KW-1185">Reference proteome</keyword>
<accession>A0A327WRJ7</accession>
<dbReference type="Pfam" id="PF04055">
    <property type="entry name" value="Radical_SAM"/>
    <property type="match status" value="1"/>
</dbReference>
<proteinExistence type="inferred from homology"/>
<dbReference type="SFLD" id="SFLDS00029">
    <property type="entry name" value="Radical_SAM"/>
    <property type="match status" value="2"/>
</dbReference>
<dbReference type="Gene3D" id="3.30.750.200">
    <property type="match status" value="1"/>
</dbReference>
<dbReference type="GO" id="GO:0051539">
    <property type="term" value="F:4 iron, 4 sulfur cluster binding"/>
    <property type="evidence" value="ECO:0007669"/>
    <property type="project" value="UniProtKB-UniRule"/>
</dbReference>
<comment type="function">
    <text evidence="2">Probably acts as a heme chaperone, transferring heme to an unknown acceptor. Binds one molecule of heme per monomer, possibly covalently. Binds 1 [4Fe-4S] cluster. The cluster is coordinated with 3 cysteines and an exchangeable S-adenosyl-L-methionine.</text>
</comment>
<dbReference type="SFLD" id="SFLDG01065">
    <property type="entry name" value="anaerobic_coproporphyrinogen-I"/>
    <property type="match status" value="2"/>
</dbReference>
<dbReference type="SMART" id="SM00729">
    <property type="entry name" value="Elp3"/>
    <property type="match status" value="1"/>
</dbReference>
<dbReference type="InterPro" id="IPR058240">
    <property type="entry name" value="rSAM_sf"/>
</dbReference>
<organism evidence="4 6">
    <name type="scientific">Aliidiomarina maris</name>
    <dbReference type="NCBI Taxonomy" id="531312"/>
    <lineage>
        <taxon>Bacteria</taxon>
        <taxon>Pseudomonadati</taxon>
        <taxon>Pseudomonadota</taxon>
        <taxon>Gammaproteobacteria</taxon>
        <taxon>Alteromonadales</taxon>
        <taxon>Idiomarinaceae</taxon>
        <taxon>Aliidiomarina</taxon>
    </lineage>
</organism>
<protein>
    <recommendedName>
        <fullName evidence="2">Heme chaperone HemW</fullName>
    </recommendedName>
</protein>
<dbReference type="InterPro" id="IPR034505">
    <property type="entry name" value="Coproporphyrinogen-III_oxidase"/>
</dbReference>
<dbReference type="RefSeq" id="WP_111569947.1">
    <property type="nucleotide sequence ID" value="NZ_PIPK01000012.1"/>
</dbReference>
<dbReference type="InterPro" id="IPR006638">
    <property type="entry name" value="Elp3/MiaA/NifB-like_rSAM"/>
</dbReference>
<dbReference type="SUPFAM" id="SSF102114">
    <property type="entry name" value="Radical SAM enzymes"/>
    <property type="match status" value="1"/>
</dbReference>
<sequence length="386" mass="43093">MLALPTLSLYIHIPWCVQKCPYCDFNSHAQPEVIPEQAYINCLLDDLRADLAYVQGRQLQSIFIGGGTPSLFSAEGIARLLNGVESLIGFAPDIEITLEANPGTFEAARFRGFCDAGVNRLSIGVQSFNAQHLKRLGRIHDAAQAKQAAQLAAELVSQGKLQSFNLDIMHGLPDQTEAEALDDLAQAIALQPPHISWYQLTIEPNTLFASKPPTLPDDDTLWDIYEQGHQRLDAAGYQQYEVSAYGQVNHRGQHNINYWRFGDYLGIGCGAHGKITLPNEARILRTEKVKHPRGYLDLSRSFVHRSWDVAPSERVFEFFMNQLRLLEPVPKQRFVALTGLALETAERALANSIQRGLVIDQGEYWQTSAQGRLYLNAILGELLEQA</sequence>
<evidence type="ECO:0000256" key="1">
    <source>
        <dbReference type="ARBA" id="ARBA00006100"/>
    </source>
</evidence>
<dbReference type="SFLD" id="SFLDF00562">
    <property type="entry name" value="HemN-like__clustered_with_heat"/>
    <property type="match status" value="1"/>
</dbReference>
<dbReference type="PROSITE" id="PS51918">
    <property type="entry name" value="RADICAL_SAM"/>
    <property type="match status" value="1"/>
</dbReference>
<keyword evidence="2" id="KW-0143">Chaperone</keyword>
<comment type="subcellular location">
    <subcellularLocation>
        <location evidence="2">Cytoplasm</location>
    </subcellularLocation>
</comment>
<evidence type="ECO:0000256" key="2">
    <source>
        <dbReference type="RuleBase" id="RU364116"/>
    </source>
</evidence>
<keyword evidence="2" id="KW-0479">Metal-binding</keyword>
<evidence type="ECO:0000313" key="4">
    <source>
        <dbReference type="EMBL" id="RAJ95228.1"/>
    </source>
</evidence>
<dbReference type="InterPro" id="IPR004559">
    <property type="entry name" value="HemW-like"/>
</dbReference>
<dbReference type="PANTHER" id="PTHR13932">
    <property type="entry name" value="COPROPORPHYRINIGEN III OXIDASE"/>
    <property type="match status" value="1"/>
</dbReference>
<keyword evidence="2" id="KW-0411">Iron-sulfur</keyword>
<keyword evidence="2" id="KW-0949">S-adenosyl-L-methionine</keyword>
<dbReference type="OrthoDB" id="9808022at2"/>
<dbReference type="Pfam" id="PF06969">
    <property type="entry name" value="HemN_C"/>
    <property type="match status" value="1"/>
</dbReference>
<dbReference type="SFLD" id="SFLDF00288">
    <property type="entry name" value="HemN-like__clustered_with_nucl"/>
    <property type="match status" value="1"/>
</dbReference>
<dbReference type="GO" id="GO:0046872">
    <property type="term" value="F:metal ion binding"/>
    <property type="evidence" value="ECO:0007669"/>
    <property type="project" value="UniProtKB-UniRule"/>
</dbReference>
<feature type="domain" description="Radical SAM core" evidence="3">
    <location>
        <begin position="1"/>
        <end position="238"/>
    </location>
</feature>
<keyword evidence="2" id="KW-0408">Iron</keyword>
<dbReference type="GO" id="GO:0004109">
    <property type="term" value="F:coproporphyrinogen oxidase activity"/>
    <property type="evidence" value="ECO:0007669"/>
    <property type="project" value="InterPro"/>
</dbReference>
<dbReference type="InterPro" id="IPR007197">
    <property type="entry name" value="rSAM"/>
</dbReference>
<evidence type="ECO:0000313" key="7">
    <source>
        <dbReference type="Proteomes" id="UP000287865"/>
    </source>
</evidence>
<keyword evidence="2" id="KW-0349">Heme</keyword>
<dbReference type="CDD" id="cd01335">
    <property type="entry name" value="Radical_SAM"/>
    <property type="match status" value="1"/>
</dbReference>
<comment type="similarity">
    <text evidence="1">Belongs to the anaerobic coproporphyrinogen-III oxidase family. HemW subfamily.</text>
</comment>
<dbReference type="SFLD" id="SFLDG01082">
    <property type="entry name" value="B12-binding_domain_containing"/>
    <property type="match status" value="1"/>
</dbReference>
<reference evidence="4 6" key="2">
    <citation type="submission" date="2018-06" db="EMBL/GenBank/DDBJ databases">
        <title>Genomic Encyclopedia of Type Strains, Phase III (KMG-III): the genomes of soil and plant-associated and newly described type strains.</title>
        <authorList>
            <person name="Whitman W."/>
        </authorList>
    </citation>
    <scope>NUCLEOTIDE SEQUENCE [LARGE SCALE GENOMIC DNA]</scope>
    <source>
        <strain evidence="4 6">CGMCC 1.15366</strain>
    </source>
</reference>
<dbReference type="PANTHER" id="PTHR13932:SF5">
    <property type="entry name" value="RADICAL S-ADENOSYL METHIONINE DOMAIN-CONTAINING PROTEIN 1, MITOCHONDRIAL"/>
    <property type="match status" value="1"/>
</dbReference>
<keyword evidence="2" id="KW-0963">Cytoplasm</keyword>
<dbReference type="InterPro" id="IPR010723">
    <property type="entry name" value="HemN_C"/>
</dbReference>
<name>A0A327WRJ7_9GAMM</name>
<evidence type="ECO:0000313" key="5">
    <source>
        <dbReference type="EMBL" id="RUO21074.1"/>
    </source>
</evidence>
<dbReference type="Proteomes" id="UP000287865">
    <property type="component" value="Unassembled WGS sequence"/>
</dbReference>
<keyword evidence="2" id="KW-0004">4Fe-4S</keyword>
<dbReference type="GO" id="GO:0005737">
    <property type="term" value="C:cytoplasm"/>
    <property type="evidence" value="ECO:0007669"/>
    <property type="project" value="UniProtKB-SubCell"/>
</dbReference>
<dbReference type="NCBIfam" id="TIGR00539">
    <property type="entry name" value="hemN_rel"/>
    <property type="match status" value="1"/>
</dbReference>
<reference evidence="5 7" key="1">
    <citation type="journal article" date="2018" name="Front. Microbiol.">
        <title>Genome-Based Analysis Reveals the Taxonomy and Diversity of the Family Idiomarinaceae.</title>
        <authorList>
            <person name="Liu Y."/>
            <person name="Lai Q."/>
            <person name="Shao Z."/>
        </authorList>
    </citation>
    <scope>NUCLEOTIDE SEQUENCE [LARGE SCALE GENOMIC DNA]</scope>
    <source>
        <strain evidence="5 7">CF12-14</strain>
    </source>
</reference>
<dbReference type="Proteomes" id="UP000249203">
    <property type="component" value="Unassembled WGS sequence"/>
</dbReference>
<dbReference type="EMBL" id="QLMD01000011">
    <property type="protein sequence ID" value="RAJ95228.1"/>
    <property type="molecule type" value="Genomic_DNA"/>
</dbReference>
<dbReference type="GO" id="GO:0006779">
    <property type="term" value="P:porphyrin-containing compound biosynthetic process"/>
    <property type="evidence" value="ECO:0007669"/>
    <property type="project" value="InterPro"/>
</dbReference>
<comment type="caution">
    <text evidence="4">The sequence shown here is derived from an EMBL/GenBank/DDBJ whole genome shotgun (WGS) entry which is preliminary data.</text>
</comment>
<evidence type="ECO:0000313" key="6">
    <source>
        <dbReference type="Proteomes" id="UP000249203"/>
    </source>
</evidence>